<name>A0A1Q9W4P5_9MYCO</name>
<feature type="binding site" evidence="4">
    <location>
        <position position="36"/>
    </location>
    <ligand>
        <name>1D-myo-inositol 2-(L-cysteinylamino)-2-deoxy-alpha-D-glucopyranoside</name>
        <dbReference type="ChEBI" id="CHEBI:58887"/>
    </ligand>
</feature>
<accession>A0A1Q9W4P5</accession>
<dbReference type="STRING" id="1908205.BKG60_25445"/>
<dbReference type="EC" id="2.3.1.189" evidence="4"/>
<dbReference type="OrthoDB" id="3208058at2"/>
<dbReference type="PIRSF" id="PIRSF021524">
    <property type="entry name" value="MSH_acetyltransferase"/>
    <property type="match status" value="1"/>
</dbReference>
<keyword evidence="7" id="KW-1185">Reference proteome</keyword>
<comment type="catalytic activity">
    <reaction evidence="4">
        <text>1D-myo-inositol 2-(L-cysteinylamino)-2-deoxy-alpha-D-glucopyranoside + acetyl-CoA = mycothiol + CoA + H(+)</text>
        <dbReference type="Rhea" id="RHEA:26172"/>
        <dbReference type="ChEBI" id="CHEBI:15378"/>
        <dbReference type="ChEBI" id="CHEBI:16768"/>
        <dbReference type="ChEBI" id="CHEBI:57287"/>
        <dbReference type="ChEBI" id="CHEBI:57288"/>
        <dbReference type="ChEBI" id="CHEBI:58887"/>
        <dbReference type="EC" id="2.3.1.189"/>
    </reaction>
</comment>
<feature type="binding site" evidence="4">
    <location>
        <position position="263"/>
    </location>
    <ligand>
        <name>1D-myo-inositol 2-(L-cysteinylamino)-2-deoxy-alpha-D-glucopyranoside</name>
        <dbReference type="ChEBI" id="CHEBI:58887"/>
    </ligand>
</feature>
<dbReference type="EMBL" id="MLHV01000041">
    <property type="protein sequence ID" value="OHT89974.1"/>
    <property type="molecule type" value="Genomic_DNA"/>
</dbReference>
<comment type="function">
    <text evidence="4">Catalyzes the transfer of acetyl from acetyl-CoA to desacetylmycothiol (Cys-GlcN-Ins) to form mycothiol.</text>
</comment>
<keyword evidence="1 4" id="KW-0808">Transferase</keyword>
<dbReference type="Proteomes" id="UP000179636">
    <property type="component" value="Unassembled WGS sequence"/>
</dbReference>
<evidence type="ECO:0000259" key="5">
    <source>
        <dbReference type="PROSITE" id="PS51186"/>
    </source>
</evidence>
<dbReference type="Gene3D" id="3.40.630.30">
    <property type="match status" value="1"/>
</dbReference>
<evidence type="ECO:0000256" key="1">
    <source>
        <dbReference type="ARBA" id="ARBA00022679"/>
    </source>
</evidence>
<comment type="caution">
    <text evidence="4">Lacks conserved residue(s) required for the propagation of feature annotation.</text>
</comment>
<dbReference type="GO" id="GO:0010125">
    <property type="term" value="P:mycothiol biosynthetic process"/>
    <property type="evidence" value="ECO:0007669"/>
    <property type="project" value="UniProtKB-UniRule"/>
</dbReference>
<comment type="similarity">
    <text evidence="4">Belongs to the acetyltransferase family. MshD subfamily.</text>
</comment>
<dbReference type="Pfam" id="PF00583">
    <property type="entry name" value="Acetyltransf_1"/>
    <property type="match status" value="2"/>
</dbReference>
<dbReference type="SUPFAM" id="SSF55729">
    <property type="entry name" value="Acyl-CoA N-acyltransferases (Nat)"/>
    <property type="match status" value="1"/>
</dbReference>
<dbReference type="PANTHER" id="PTHR43617">
    <property type="entry name" value="L-AMINO ACID N-ACETYLTRANSFERASE"/>
    <property type="match status" value="1"/>
</dbReference>
<keyword evidence="3 4" id="KW-0012">Acyltransferase</keyword>
<dbReference type="InterPro" id="IPR050276">
    <property type="entry name" value="MshD_Acetyltransferase"/>
</dbReference>
<dbReference type="RefSeq" id="WP_070946902.1">
    <property type="nucleotide sequence ID" value="NZ_MLCL01000087.1"/>
</dbReference>
<sequence>MTELDWRTGLSDADQTAIRSLIAAAAAGDGVAPVGDQVLRELGHDRTRHLLAFSDADLVGYLNLAPAGDEDPAMAELVVHPQARRRGVGAALARAGLAEGSEGTRIWAHGNLEPARALAAALKLKPARELLQMRRPLADLPPLRTVDGVRIGTYAGPGDDAEILRVNNAAFAWHPEQGGWTEQDIEERRGEPWFDPEGLFEAFDERTGALLGFHWTKTHEGGLGEVYVVGVDPSAQGRGLGSVLTLVGLHHLAERLLPTVLLYVEADNSAAVATYRNLGFEVFTVDVAYAAG</sequence>
<dbReference type="GO" id="GO:0035447">
    <property type="term" value="F:mycothiol synthase activity"/>
    <property type="evidence" value="ECO:0007669"/>
    <property type="project" value="UniProtKB-UniRule"/>
</dbReference>
<evidence type="ECO:0000313" key="6">
    <source>
        <dbReference type="EMBL" id="OHT89974.1"/>
    </source>
</evidence>
<feature type="binding site" evidence="4">
    <location>
        <begin position="77"/>
        <end position="79"/>
    </location>
    <ligand>
        <name>acetyl-CoA</name>
        <dbReference type="ChEBI" id="CHEBI:57288"/>
        <label>1</label>
    </ligand>
</feature>
<dbReference type="NCBIfam" id="TIGR03448">
    <property type="entry name" value="mycothiol_MshD"/>
    <property type="match status" value="1"/>
</dbReference>
<evidence type="ECO:0000313" key="7">
    <source>
        <dbReference type="Proteomes" id="UP000179636"/>
    </source>
</evidence>
<feature type="domain" description="N-acetyltransferase" evidence="5">
    <location>
        <begin position="149"/>
        <end position="292"/>
    </location>
</feature>
<dbReference type="PANTHER" id="PTHR43617:SF31">
    <property type="entry name" value="MYCOTHIOL ACETYLTRANSFERASE"/>
    <property type="match status" value="1"/>
</dbReference>
<dbReference type="InterPro" id="IPR017813">
    <property type="entry name" value="Mycothiol_AcTrfase"/>
</dbReference>
<dbReference type="InterPro" id="IPR016181">
    <property type="entry name" value="Acyl_CoA_acyltransferase"/>
</dbReference>
<evidence type="ECO:0000256" key="2">
    <source>
        <dbReference type="ARBA" id="ARBA00022737"/>
    </source>
</evidence>
<comment type="caution">
    <text evidence="6">The sequence shown here is derived from an EMBL/GenBank/DDBJ whole genome shotgun (WGS) entry which is preliminary data.</text>
</comment>
<organism evidence="6 7">
    <name type="scientific">Mycobacterium syngnathidarum</name>
    <dbReference type="NCBI Taxonomy" id="1908205"/>
    <lineage>
        <taxon>Bacteria</taxon>
        <taxon>Bacillati</taxon>
        <taxon>Actinomycetota</taxon>
        <taxon>Actinomycetes</taxon>
        <taxon>Mycobacteriales</taxon>
        <taxon>Mycobacteriaceae</taxon>
        <taxon>Mycobacterium</taxon>
    </lineage>
</organism>
<dbReference type="PROSITE" id="PS51186">
    <property type="entry name" value="GNAT"/>
    <property type="match status" value="2"/>
</dbReference>
<feature type="binding site" evidence="4">
    <location>
        <begin position="236"/>
        <end position="242"/>
    </location>
    <ligand>
        <name>acetyl-CoA</name>
        <dbReference type="ChEBI" id="CHEBI:57288"/>
        <label>2</label>
    </ligand>
</feature>
<protein>
    <recommendedName>
        <fullName evidence="4">Mycothiol acetyltransferase</fullName>
        <shortName evidence="4">MSH acetyltransferase</shortName>
        <ecNumber evidence="4">2.3.1.189</ecNumber>
    </recommendedName>
    <alternativeName>
        <fullName evidence="4">Mycothiol synthase</fullName>
    </alternativeName>
</protein>
<dbReference type="GO" id="GO:0008999">
    <property type="term" value="F:protein-N-terminal-alanine acetyltransferase activity"/>
    <property type="evidence" value="ECO:0007669"/>
    <property type="project" value="TreeGrafter"/>
</dbReference>
<feature type="binding site" evidence="4">
    <location>
        <position position="225"/>
    </location>
    <ligand>
        <name>1D-myo-inositol 2-(L-cysteinylamino)-2-deoxy-alpha-D-glucopyranoside</name>
        <dbReference type="ChEBI" id="CHEBI:58887"/>
    </ligand>
</feature>
<keyword evidence="2 4" id="KW-0677">Repeat</keyword>
<dbReference type="AlphaFoldDB" id="A0A1Q9W4P5"/>
<evidence type="ECO:0000256" key="4">
    <source>
        <dbReference type="HAMAP-Rule" id="MF_01698"/>
    </source>
</evidence>
<feature type="binding site" evidence="4">
    <location>
        <position position="217"/>
    </location>
    <ligand>
        <name>1D-myo-inositol 2-(L-cysteinylamino)-2-deoxy-alpha-D-glucopyranoside</name>
        <dbReference type="ChEBI" id="CHEBI:58887"/>
    </ligand>
</feature>
<reference evidence="6 7" key="1">
    <citation type="submission" date="2016-10" db="EMBL/GenBank/DDBJ databases">
        <title>Evaluation of Human, Animal and Environmental Mycobacterium chelonae Isolates by Core Genome Phylogenomic Analysis, Targeted Gene Comparison, and Anti-microbial Susceptibility Patterns: A Tale of Mistaken Identities.</title>
        <authorList>
            <person name="Fogelson S.B."/>
            <person name="Camus A.C."/>
            <person name="Lorenz W."/>
            <person name="Vasireddy R."/>
            <person name="Vasireddy S."/>
            <person name="Smith T."/>
            <person name="Brown-Elliott B.A."/>
            <person name="Wallace R.J.Jr."/>
            <person name="Hasan N.A."/>
            <person name="Reischl U."/>
            <person name="Sanchez S."/>
        </authorList>
    </citation>
    <scope>NUCLEOTIDE SEQUENCE [LARGE SCALE GENOMIC DNA]</scope>
    <source>
        <strain evidence="6 7">24999</strain>
    </source>
</reference>
<dbReference type="HAMAP" id="MF_01698">
    <property type="entry name" value="MshD"/>
    <property type="match status" value="1"/>
</dbReference>
<feature type="domain" description="N-acetyltransferase" evidence="5">
    <location>
        <begin position="1"/>
        <end position="147"/>
    </location>
</feature>
<feature type="binding site" evidence="4">
    <location>
        <position position="176"/>
    </location>
    <ligand>
        <name>1D-myo-inositol 2-(L-cysteinylamino)-2-deoxy-alpha-D-glucopyranoside</name>
        <dbReference type="ChEBI" id="CHEBI:58887"/>
    </ligand>
</feature>
<accession>A0A1S1JSV5</accession>
<dbReference type="InterPro" id="IPR000182">
    <property type="entry name" value="GNAT_dom"/>
</dbReference>
<feature type="binding site" evidence="4">
    <location>
        <begin position="229"/>
        <end position="231"/>
    </location>
    <ligand>
        <name>acetyl-CoA</name>
        <dbReference type="ChEBI" id="CHEBI:57288"/>
        <label>2</label>
    </ligand>
</feature>
<proteinExistence type="inferred from homology"/>
<gene>
    <name evidence="4" type="primary">mshD</name>
    <name evidence="6" type="ORF">BKG61_27445</name>
</gene>
<evidence type="ECO:0000256" key="3">
    <source>
        <dbReference type="ARBA" id="ARBA00023315"/>
    </source>
</evidence>
<comment type="subunit">
    <text evidence="4">Monomer.</text>
</comment>